<dbReference type="Proteomes" id="UP000565262">
    <property type="component" value="Unassembled WGS sequence"/>
</dbReference>
<evidence type="ECO:0000313" key="5">
    <source>
        <dbReference type="EMBL" id="MBB1488974.1"/>
    </source>
</evidence>
<dbReference type="PANTHER" id="PTHR11019:SF159">
    <property type="entry name" value="TRANSCRIPTIONAL REGULATOR-RELATED"/>
    <property type="match status" value="1"/>
</dbReference>
<dbReference type="EMBL" id="JACJFM010000040">
    <property type="protein sequence ID" value="MBB1488974.1"/>
    <property type="molecule type" value="Genomic_DNA"/>
</dbReference>
<evidence type="ECO:0000256" key="3">
    <source>
        <dbReference type="ARBA" id="ARBA00023163"/>
    </source>
</evidence>
<keyword evidence="2" id="KW-0238">DNA-binding</keyword>
<reference evidence="5 6" key="1">
    <citation type="submission" date="2020-08" db="EMBL/GenBank/DDBJ databases">
        <title>Oceanospirillum sp. nov. isolated from marine sediment.</title>
        <authorList>
            <person name="Ji X."/>
        </authorList>
    </citation>
    <scope>NUCLEOTIDE SEQUENCE [LARGE SCALE GENOMIC DNA]</scope>
    <source>
        <strain evidence="5 6">D5</strain>
    </source>
</reference>
<comment type="caution">
    <text evidence="5">The sequence shown here is derived from an EMBL/GenBank/DDBJ whole genome shotgun (WGS) entry which is preliminary data.</text>
</comment>
<dbReference type="PROSITE" id="PS01124">
    <property type="entry name" value="HTH_ARAC_FAMILY_2"/>
    <property type="match status" value="1"/>
</dbReference>
<dbReference type="PANTHER" id="PTHR11019">
    <property type="entry name" value="HTH-TYPE TRANSCRIPTIONAL REGULATOR NIMR"/>
    <property type="match status" value="1"/>
</dbReference>
<evidence type="ECO:0000256" key="2">
    <source>
        <dbReference type="ARBA" id="ARBA00023125"/>
    </source>
</evidence>
<organism evidence="5 6">
    <name type="scientific">Oceanospirillum sediminis</name>
    <dbReference type="NCBI Taxonomy" id="2760088"/>
    <lineage>
        <taxon>Bacteria</taxon>
        <taxon>Pseudomonadati</taxon>
        <taxon>Pseudomonadota</taxon>
        <taxon>Gammaproteobacteria</taxon>
        <taxon>Oceanospirillales</taxon>
        <taxon>Oceanospirillaceae</taxon>
        <taxon>Oceanospirillum</taxon>
    </lineage>
</organism>
<dbReference type="Pfam" id="PF12833">
    <property type="entry name" value="HTH_18"/>
    <property type="match status" value="1"/>
</dbReference>
<protein>
    <submittedName>
        <fullName evidence="5">AraC family transcriptional regulator</fullName>
    </submittedName>
</protein>
<proteinExistence type="predicted"/>
<keyword evidence="6" id="KW-1185">Reference proteome</keyword>
<sequence>MSSLLDIIELIKLNVVVYHNARVCGNWVIQEHSDYKTCFHMATQGCCELEVPGHGRWHLAEGDLVIFPRELPHTIKPSVSMTGEQEHLLIADAQDRPGTSMLCGEVQFLHQGYQSLLDALPEVLVIQRDDSTPWLCSLLNLLTMESLVSRTPTNVIINRQCELLFAYALRHFIHQDEIKEGILALFSHQQIARVIEAIHRAPEKNWQLSEMAVLAGMSRTRFAQTFKKISHWTPMQYLTWWRMQLAWSLLYAGDSVAVVAESVGYQSEAAFSRVFSKSFGESAGAVRRSGIRG</sequence>
<dbReference type="Gene3D" id="1.10.10.60">
    <property type="entry name" value="Homeodomain-like"/>
    <property type="match status" value="2"/>
</dbReference>
<accession>A0A839IWH4</accession>
<keyword evidence="1" id="KW-0805">Transcription regulation</keyword>
<dbReference type="Pfam" id="PF12852">
    <property type="entry name" value="Cupin_6"/>
    <property type="match status" value="1"/>
</dbReference>
<dbReference type="InterPro" id="IPR009057">
    <property type="entry name" value="Homeodomain-like_sf"/>
</dbReference>
<dbReference type="InterPro" id="IPR037923">
    <property type="entry name" value="HTH-like"/>
</dbReference>
<name>A0A839IWH4_9GAMM</name>
<dbReference type="InterPro" id="IPR018060">
    <property type="entry name" value="HTH_AraC"/>
</dbReference>
<evidence type="ECO:0000259" key="4">
    <source>
        <dbReference type="PROSITE" id="PS01124"/>
    </source>
</evidence>
<dbReference type="SUPFAM" id="SSF51215">
    <property type="entry name" value="Regulatory protein AraC"/>
    <property type="match status" value="1"/>
</dbReference>
<dbReference type="GO" id="GO:0043565">
    <property type="term" value="F:sequence-specific DNA binding"/>
    <property type="evidence" value="ECO:0007669"/>
    <property type="project" value="InterPro"/>
</dbReference>
<gene>
    <name evidence="5" type="ORF">H4O21_20395</name>
</gene>
<dbReference type="SUPFAM" id="SSF46689">
    <property type="entry name" value="Homeodomain-like"/>
    <property type="match status" value="2"/>
</dbReference>
<evidence type="ECO:0000256" key="1">
    <source>
        <dbReference type="ARBA" id="ARBA00023015"/>
    </source>
</evidence>
<dbReference type="InterPro" id="IPR032783">
    <property type="entry name" value="AraC_lig"/>
</dbReference>
<feature type="domain" description="HTH araC/xylS-type" evidence="4">
    <location>
        <begin position="192"/>
        <end position="289"/>
    </location>
</feature>
<dbReference type="AlphaFoldDB" id="A0A839IWH4"/>
<keyword evidence="3" id="KW-0804">Transcription</keyword>
<dbReference type="SMART" id="SM00342">
    <property type="entry name" value="HTH_ARAC"/>
    <property type="match status" value="1"/>
</dbReference>
<dbReference type="GO" id="GO:0003700">
    <property type="term" value="F:DNA-binding transcription factor activity"/>
    <property type="evidence" value="ECO:0007669"/>
    <property type="project" value="InterPro"/>
</dbReference>
<evidence type="ECO:0000313" key="6">
    <source>
        <dbReference type="Proteomes" id="UP000565262"/>
    </source>
</evidence>
<dbReference type="RefSeq" id="WP_182810745.1">
    <property type="nucleotide sequence ID" value="NZ_JACJFM010000040.1"/>
</dbReference>